<dbReference type="PANTHER" id="PTHR12893">
    <property type="entry name" value="GOLGI REASSEMBLY STACKING PROTEIN GRASP"/>
    <property type="match status" value="1"/>
</dbReference>
<feature type="domain" description="PDZ GRASP-type" evidence="6">
    <location>
        <begin position="18"/>
        <end position="108"/>
    </location>
</feature>
<dbReference type="EMBL" id="KQ242227">
    <property type="protein sequence ID" value="KNC79900.1"/>
    <property type="molecule type" value="Genomic_DNA"/>
</dbReference>
<accession>A0A0L0FSY2</accession>
<dbReference type="InterPro" id="IPR007583">
    <property type="entry name" value="GRASP55_65"/>
</dbReference>
<keyword evidence="5" id="KW-0862">Zinc</keyword>
<feature type="binding site" evidence="5">
    <location>
        <position position="106"/>
    </location>
    <ligand>
        <name>Zn(2+)</name>
        <dbReference type="ChEBI" id="CHEBI:29105"/>
    </ligand>
</feature>
<keyword evidence="2" id="KW-0677">Repeat</keyword>
<proteinExistence type="predicted"/>
<dbReference type="SUPFAM" id="SSF50156">
    <property type="entry name" value="PDZ domain-like"/>
    <property type="match status" value="1"/>
</dbReference>
<name>A0A0L0FSY2_9EUKA</name>
<keyword evidence="3" id="KW-0333">Golgi apparatus</keyword>
<dbReference type="FunFam" id="2.30.42.10:FF:000056">
    <property type="entry name" value="Golgi reassembly-stacking protein 2 isoform 1"/>
    <property type="match status" value="1"/>
</dbReference>
<dbReference type="RefSeq" id="XP_014153802.1">
    <property type="nucleotide sequence ID" value="XM_014298327.1"/>
</dbReference>
<organism evidence="7 8">
    <name type="scientific">Sphaeroforma arctica JP610</name>
    <dbReference type="NCBI Taxonomy" id="667725"/>
    <lineage>
        <taxon>Eukaryota</taxon>
        <taxon>Ichthyosporea</taxon>
        <taxon>Ichthyophonida</taxon>
        <taxon>Sphaeroforma</taxon>
    </lineage>
</organism>
<dbReference type="PROSITE" id="PS51865">
    <property type="entry name" value="PDZ_GRASP"/>
    <property type="match status" value="1"/>
</dbReference>
<dbReference type="InterPro" id="IPR024958">
    <property type="entry name" value="GRASP_PDZ"/>
</dbReference>
<keyword evidence="4" id="KW-0472">Membrane</keyword>
<evidence type="ECO:0000256" key="2">
    <source>
        <dbReference type="ARBA" id="ARBA00022737"/>
    </source>
</evidence>
<protein>
    <recommendedName>
        <fullName evidence="6">PDZ GRASP-type domain-containing protein</fullName>
    </recommendedName>
</protein>
<dbReference type="Proteomes" id="UP000054560">
    <property type="component" value="Unassembled WGS sequence"/>
</dbReference>
<dbReference type="AlphaFoldDB" id="A0A0L0FSY2"/>
<keyword evidence="8" id="KW-1185">Reference proteome</keyword>
<keyword evidence="5" id="KW-0479">Metal-binding</keyword>
<feature type="binding site" evidence="5">
    <location>
        <position position="21"/>
    </location>
    <ligand>
        <name>Zn(2+)</name>
        <dbReference type="ChEBI" id="CHEBI:29105"/>
    </ligand>
</feature>
<dbReference type="GO" id="GO:0046872">
    <property type="term" value="F:metal ion binding"/>
    <property type="evidence" value="ECO:0007669"/>
    <property type="project" value="UniProtKB-KW"/>
</dbReference>
<dbReference type="InterPro" id="IPR036034">
    <property type="entry name" value="PDZ_sf"/>
</dbReference>
<comment type="subcellular location">
    <subcellularLocation>
        <location evidence="1">Golgi apparatus membrane</location>
    </subcellularLocation>
</comment>
<dbReference type="Pfam" id="PF04495">
    <property type="entry name" value="GRASP55_65"/>
    <property type="match status" value="2"/>
</dbReference>
<evidence type="ECO:0000256" key="3">
    <source>
        <dbReference type="ARBA" id="ARBA00023034"/>
    </source>
</evidence>
<dbReference type="GeneID" id="25908224"/>
<dbReference type="OrthoDB" id="3318at2759"/>
<evidence type="ECO:0000256" key="4">
    <source>
        <dbReference type="ARBA" id="ARBA00023136"/>
    </source>
</evidence>
<dbReference type="PANTHER" id="PTHR12893:SF0">
    <property type="entry name" value="GRASP65"/>
    <property type="match status" value="1"/>
</dbReference>
<dbReference type="Gene3D" id="2.30.42.10">
    <property type="match status" value="2"/>
</dbReference>
<evidence type="ECO:0000259" key="6">
    <source>
        <dbReference type="PROSITE" id="PS51865"/>
    </source>
</evidence>
<evidence type="ECO:0000313" key="7">
    <source>
        <dbReference type="EMBL" id="KNC79900.1"/>
    </source>
</evidence>
<dbReference type="GO" id="GO:0000139">
    <property type="term" value="C:Golgi membrane"/>
    <property type="evidence" value="ECO:0007669"/>
    <property type="project" value="UniProtKB-SubCell"/>
</dbReference>
<evidence type="ECO:0000256" key="5">
    <source>
        <dbReference type="PIRSR" id="PIRSR607583-1"/>
    </source>
</evidence>
<reference evidence="7 8" key="1">
    <citation type="submission" date="2011-02" db="EMBL/GenBank/DDBJ databases">
        <title>The Genome Sequence of Sphaeroforma arctica JP610.</title>
        <authorList>
            <consortium name="The Broad Institute Genome Sequencing Platform"/>
            <person name="Russ C."/>
            <person name="Cuomo C."/>
            <person name="Young S.K."/>
            <person name="Zeng Q."/>
            <person name="Gargeya S."/>
            <person name="Alvarado L."/>
            <person name="Berlin A."/>
            <person name="Chapman S.B."/>
            <person name="Chen Z."/>
            <person name="Freedman E."/>
            <person name="Gellesch M."/>
            <person name="Goldberg J."/>
            <person name="Griggs A."/>
            <person name="Gujja S."/>
            <person name="Heilman E."/>
            <person name="Heiman D."/>
            <person name="Howarth C."/>
            <person name="Mehta T."/>
            <person name="Neiman D."/>
            <person name="Pearson M."/>
            <person name="Roberts A."/>
            <person name="Saif S."/>
            <person name="Shea T."/>
            <person name="Shenoy N."/>
            <person name="Sisk P."/>
            <person name="Stolte C."/>
            <person name="Sykes S."/>
            <person name="White J."/>
            <person name="Yandava C."/>
            <person name="Burger G."/>
            <person name="Gray M.W."/>
            <person name="Holland P.W.H."/>
            <person name="King N."/>
            <person name="Lang F.B.F."/>
            <person name="Roger A.J."/>
            <person name="Ruiz-Trillo I."/>
            <person name="Haas B."/>
            <person name="Nusbaum C."/>
            <person name="Birren B."/>
        </authorList>
    </citation>
    <scope>NUCLEOTIDE SEQUENCE [LARGE SCALE GENOMIC DNA]</scope>
    <source>
        <strain evidence="7 8">JP610</strain>
    </source>
</reference>
<gene>
    <name evidence="7" type="ORF">SARC_07720</name>
</gene>
<dbReference type="GO" id="GO:0007030">
    <property type="term" value="P:Golgi organization"/>
    <property type="evidence" value="ECO:0007669"/>
    <property type="project" value="TreeGrafter"/>
</dbReference>
<sequence>MGGGQSTPVAEILDGSYEGYHVVKVHKDSPAELAGLVPLFDFIVSINEERLYKEDSTFVDQLNANIGVPIPIIVYNSRVRGVRELIIVPSNSWGGAGLLGASIRFCSFETATENVWHVLYQLVEAMNKKPVNLYVYDISTDSCREVTVTPDTDWGGDGSLGCSMGYGLLHRYASERVSLYCNL</sequence>
<evidence type="ECO:0000313" key="8">
    <source>
        <dbReference type="Proteomes" id="UP000054560"/>
    </source>
</evidence>
<evidence type="ECO:0000256" key="1">
    <source>
        <dbReference type="ARBA" id="ARBA00004394"/>
    </source>
</evidence>